<protein>
    <submittedName>
        <fullName evidence="1">Uncharacterized protein</fullName>
    </submittedName>
</protein>
<keyword evidence="2" id="KW-1185">Reference proteome</keyword>
<name>A0A1Y1ZRE7_9PLEO</name>
<accession>A0A1Y1ZRE7</accession>
<evidence type="ECO:0000313" key="2">
    <source>
        <dbReference type="Proteomes" id="UP000193144"/>
    </source>
</evidence>
<dbReference type="Proteomes" id="UP000193144">
    <property type="component" value="Unassembled WGS sequence"/>
</dbReference>
<gene>
    <name evidence="1" type="ORF">BCR34DRAFT_284838</name>
</gene>
<proteinExistence type="predicted"/>
<sequence>MPWFRSCRRKASVLQSFQTPAHVQGQPRMVQIRYLLGTHAVLHIRSRLGLGVTSDHVTFDIRASAAGLSLIERIMAPFRPCHGIAGPSQLHSLALPLCLSVHYDVSISTAITACFSVSSPPPPSLSPAVDHPLSGRHPNLALPYISCDARVNIKPTLPLKPRR</sequence>
<reference evidence="1 2" key="1">
    <citation type="submission" date="2016-07" db="EMBL/GenBank/DDBJ databases">
        <title>Pervasive Adenine N6-methylation of Active Genes in Fungi.</title>
        <authorList>
            <consortium name="DOE Joint Genome Institute"/>
            <person name="Mondo S.J."/>
            <person name="Dannebaum R.O."/>
            <person name="Kuo R.C."/>
            <person name="Labutti K."/>
            <person name="Haridas S."/>
            <person name="Kuo A."/>
            <person name="Salamov A."/>
            <person name="Ahrendt S.R."/>
            <person name="Lipzen A."/>
            <person name="Sullivan W."/>
            <person name="Andreopoulos W.B."/>
            <person name="Clum A."/>
            <person name="Lindquist E."/>
            <person name="Daum C."/>
            <person name="Ramamoorthy G.K."/>
            <person name="Gryganskyi A."/>
            <person name="Culley D."/>
            <person name="Magnuson J.K."/>
            <person name="James T.Y."/>
            <person name="O'Malley M.A."/>
            <person name="Stajich J.E."/>
            <person name="Spatafora J.W."/>
            <person name="Visel A."/>
            <person name="Grigoriev I.V."/>
        </authorList>
    </citation>
    <scope>NUCLEOTIDE SEQUENCE [LARGE SCALE GENOMIC DNA]</scope>
    <source>
        <strain evidence="1 2">CBS 115471</strain>
    </source>
</reference>
<organism evidence="1 2">
    <name type="scientific">Clohesyomyces aquaticus</name>
    <dbReference type="NCBI Taxonomy" id="1231657"/>
    <lineage>
        <taxon>Eukaryota</taxon>
        <taxon>Fungi</taxon>
        <taxon>Dikarya</taxon>
        <taxon>Ascomycota</taxon>
        <taxon>Pezizomycotina</taxon>
        <taxon>Dothideomycetes</taxon>
        <taxon>Pleosporomycetidae</taxon>
        <taxon>Pleosporales</taxon>
        <taxon>Lindgomycetaceae</taxon>
        <taxon>Clohesyomyces</taxon>
    </lineage>
</organism>
<evidence type="ECO:0000313" key="1">
    <source>
        <dbReference type="EMBL" id="ORY12823.1"/>
    </source>
</evidence>
<dbReference type="AlphaFoldDB" id="A0A1Y1ZRE7"/>
<dbReference type="EMBL" id="MCFA01000047">
    <property type="protein sequence ID" value="ORY12823.1"/>
    <property type="molecule type" value="Genomic_DNA"/>
</dbReference>
<comment type="caution">
    <text evidence="1">The sequence shown here is derived from an EMBL/GenBank/DDBJ whole genome shotgun (WGS) entry which is preliminary data.</text>
</comment>